<keyword evidence="1" id="KW-0479">Metal-binding</keyword>
<protein>
    <submittedName>
        <fullName evidence="5">E3 ubiquitin-protein ligase</fullName>
    </submittedName>
</protein>
<dbReference type="InterPro" id="IPR046527">
    <property type="entry name" value="PIR2-like_helical"/>
</dbReference>
<evidence type="ECO:0000256" key="3">
    <source>
        <dbReference type="SAM" id="MobiDB-lite"/>
    </source>
</evidence>
<dbReference type="Pfam" id="PF20235">
    <property type="entry name" value="PIR2-like_helical"/>
    <property type="match status" value="1"/>
</dbReference>
<dbReference type="PROSITE" id="PS50089">
    <property type="entry name" value="ZF_RING_2"/>
    <property type="match status" value="1"/>
</dbReference>
<dbReference type="InterPro" id="IPR013083">
    <property type="entry name" value="Znf_RING/FYVE/PHD"/>
</dbReference>
<feature type="domain" description="RING-type" evidence="4">
    <location>
        <begin position="848"/>
        <end position="888"/>
    </location>
</feature>
<reference evidence="6" key="1">
    <citation type="submission" date="2024-07" db="EMBL/GenBank/DDBJ databases">
        <title>Two chromosome-level genome assemblies of Korean endemic species Abeliophyllum distichum and Forsythia ovata (Oleaceae).</title>
        <authorList>
            <person name="Jang H."/>
        </authorList>
    </citation>
    <scope>NUCLEOTIDE SEQUENCE [LARGE SCALE GENOMIC DNA]</scope>
</reference>
<gene>
    <name evidence="5" type="ORF">Adt_22352</name>
</gene>
<organism evidence="5 6">
    <name type="scientific">Abeliophyllum distichum</name>
    <dbReference type="NCBI Taxonomy" id="126358"/>
    <lineage>
        <taxon>Eukaryota</taxon>
        <taxon>Viridiplantae</taxon>
        <taxon>Streptophyta</taxon>
        <taxon>Embryophyta</taxon>
        <taxon>Tracheophyta</taxon>
        <taxon>Spermatophyta</taxon>
        <taxon>Magnoliopsida</taxon>
        <taxon>eudicotyledons</taxon>
        <taxon>Gunneridae</taxon>
        <taxon>Pentapetalae</taxon>
        <taxon>asterids</taxon>
        <taxon>lamiids</taxon>
        <taxon>Lamiales</taxon>
        <taxon>Oleaceae</taxon>
        <taxon>Forsythieae</taxon>
        <taxon>Abeliophyllum</taxon>
    </lineage>
</organism>
<keyword evidence="1" id="KW-0863">Zinc-finger</keyword>
<evidence type="ECO:0000313" key="6">
    <source>
        <dbReference type="Proteomes" id="UP001604336"/>
    </source>
</evidence>
<dbReference type="PANTHER" id="PTHR46405">
    <property type="entry name" value="OS05G0141500 PROTEIN"/>
    <property type="match status" value="1"/>
</dbReference>
<dbReference type="CDD" id="cd23128">
    <property type="entry name" value="RING-HC_MIP1-like"/>
    <property type="match status" value="1"/>
</dbReference>
<dbReference type="PANTHER" id="PTHR46405:SF2">
    <property type="entry name" value="OS05G0141500 PROTEIN"/>
    <property type="match status" value="1"/>
</dbReference>
<dbReference type="SUPFAM" id="SSF57850">
    <property type="entry name" value="RING/U-box"/>
    <property type="match status" value="1"/>
</dbReference>
<dbReference type="Proteomes" id="UP001604336">
    <property type="component" value="Unassembled WGS sequence"/>
</dbReference>
<keyword evidence="2" id="KW-0175">Coiled coil</keyword>
<dbReference type="Gene3D" id="3.30.40.10">
    <property type="entry name" value="Zinc/RING finger domain, C3HC4 (zinc finger)"/>
    <property type="match status" value="1"/>
</dbReference>
<keyword evidence="6" id="KW-1185">Reference proteome</keyword>
<evidence type="ECO:0000259" key="4">
    <source>
        <dbReference type="PROSITE" id="PS50089"/>
    </source>
</evidence>
<feature type="coiled-coil region" evidence="2">
    <location>
        <begin position="696"/>
        <end position="801"/>
    </location>
</feature>
<dbReference type="Pfam" id="PF13920">
    <property type="entry name" value="zf-C3HC4_3"/>
    <property type="match status" value="1"/>
</dbReference>
<comment type="caution">
    <text evidence="5">The sequence shown here is derived from an EMBL/GenBank/DDBJ whole genome shotgun (WGS) entry which is preliminary data.</text>
</comment>
<dbReference type="InterPro" id="IPR001841">
    <property type="entry name" value="Znf_RING"/>
</dbReference>
<name>A0ABD1T1Y3_9LAMI</name>
<feature type="region of interest" description="Disordered" evidence="3">
    <location>
        <begin position="1"/>
        <end position="45"/>
    </location>
</feature>
<keyword evidence="1" id="KW-0862">Zinc</keyword>
<dbReference type="InterPro" id="IPR046934">
    <property type="entry name" value="PIR2-like"/>
</dbReference>
<proteinExistence type="predicted"/>
<evidence type="ECO:0000256" key="1">
    <source>
        <dbReference type="PROSITE-ProRule" id="PRU00175"/>
    </source>
</evidence>
<evidence type="ECO:0000313" key="5">
    <source>
        <dbReference type="EMBL" id="KAL2506731.1"/>
    </source>
</evidence>
<dbReference type="GO" id="GO:0008270">
    <property type="term" value="F:zinc ion binding"/>
    <property type="evidence" value="ECO:0007669"/>
    <property type="project" value="UniProtKB-KW"/>
</dbReference>
<feature type="region of interest" description="Disordered" evidence="3">
    <location>
        <begin position="260"/>
        <end position="311"/>
    </location>
</feature>
<feature type="coiled-coil region" evidence="2">
    <location>
        <begin position="591"/>
        <end position="667"/>
    </location>
</feature>
<dbReference type="EMBL" id="JBFOLK010000006">
    <property type="protein sequence ID" value="KAL2506731.1"/>
    <property type="molecule type" value="Genomic_DNA"/>
</dbReference>
<sequence>MASMVAKDCNDSSSQMQVMTVEEKGSRNKRKFRADPPLADPNKIFSSPPNECTSFKFSAEKLEIPPSHGYANSCDTCCVNRNKFDVLKLDLGLSCAVETSEVGPGQPQETEASSNEFNGADWSNLTESQLEELVLNDLDTIFKSAIKKIIASGYSEEVATKAVLRSGLCYGCKDTASNIVDNTLAFLRSGRDVDPSREHCFEDLQQMEKYILAELVCLLKEVRPFFSTGDAMWCLLICDMNVSRACAMDTDALGSFLHEAKENETSSDSVQPQLRMEPKSSEPNTPIPQTPNPSVAYAHNSPSEPPNPVSSHGGLIFQSEAPTIADVPNLKQETSFVLNGLVPVKECQNPISNTNDKLFSVAGVSRTTVVEKFVGSRKVSGITKREYILRQKSMHLEKHYRTHGSKGASRARKLSSFGGFVLDEKLKAVADSTGVNVQNPSFKPSEAVCFDVPQNNVNYNLSTSTEFTSVPTFSLETANGSSSLPKSSILSSLPVVPIKTLPSLPVSDTELSLSLPANSVSNPIPISYDVDDVSCSYAGVSNDKSLGQWVPLYRKDVMIMKLVQRVRDSQNQLHEWTEWANQKVMQAASRLGQDKAELKTLRQEREEFERLKKEKQTLEENTMKKLSEMENAMVKASGQVERANFAVRRLHIENAALRQEMEAAKSHAAESAASCQEVSKREKSTLMKFQLREKQKTLLQEELAGEKRKLIQLQQELKQAKDMQDQIEARWKQEEKAKEELIAQVSSVRKEREQIQDSAKSKEDMIKSKAANNLQKYKDDIEKLQKEISQLRLKTDSSKIAARRCDIDSSYARKLANWRNSSVPKDSPISYVLQDVTGNGGVKRERECVMCLSEEMSVVFLPCAHQVVCTMCNELHEKQGMKDCPSCRSPIQRRICVRYALS</sequence>
<evidence type="ECO:0000256" key="2">
    <source>
        <dbReference type="SAM" id="Coils"/>
    </source>
</evidence>
<accession>A0ABD1T1Y3</accession>
<dbReference type="AlphaFoldDB" id="A0ABD1T1Y3"/>